<dbReference type="RefSeq" id="WP_187321457.1">
    <property type="nucleotide sequence ID" value="NZ_JACSCY010000026.1"/>
</dbReference>
<keyword evidence="1" id="KW-0472">Membrane</keyword>
<evidence type="ECO:0000256" key="1">
    <source>
        <dbReference type="SAM" id="Phobius"/>
    </source>
</evidence>
<evidence type="ECO:0000313" key="2">
    <source>
        <dbReference type="EMBL" id="MBC6613255.1"/>
    </source>
</evidence>
<protein>
    <submittedName>
        <fullName evidence="2">Uncharacterized protein</fullName>
    </submittedName>
</protein>
<reference evidence="2 3" key="1">
    <citation type="submission" date="2020-08" db="EMBL/GenBank/DDBJ databases">
        <title>Hymenobacter sp.</title>
        <authorList>
            <person name="Kim M.K."/>
        </authorList>
    </citation>
    <scope>NUCLEOTIDE SEQUENCE [LARGE SCALE GENOMIC DNA]</scope>
    <source>
        <strain evidence="2 3">BT507</strain>
    </source>
</reference>
<comment type="caution">
    <text evidence="2">The sequence shown here is derived from an EMBL/GenBank/DDBJ whole genome shotgun (WGS) entry which is preliminary data.</text>
</comment>
<organism evidence="2 3">
    <name type="scientific">Hymenobacter citatus</name>
    <dbReference type="NCBI Taxonomy" id="2763506"/>
    <lineage>
        <taxon>Bacteria</taxon>
        <taxon>Pseudomonadati</taxon>
        <taxon>Bacteroidota</taxon>
        <taxon>Cytophagia</taxon>
        <taxon>Cytophagales</taxon>
        <taxon>Hymenobacteraceae</taxon>
        <taxon>Hymenobacter</taxon>
    </lineage>
</organism>
<keyword evidence="3" id="KW-1185">Reference proteome</keyword>
<feature type="transmembrane region" description="Helical" evidence="1">
    <location>
        <begin position="35"/>
        <end position="55"/>
    </location>
</feature>
<keyword evidence="1" id="KW-1133">Transmembrane helix</keyword>
<dbReference type="EMBL" id="JACSCY010000026">
    <property type="protein sequence ID" value="MBC6613255.1"/>
    <property type="molecule type" value="Genomic_DNA"/>
</dbReference>
<proteinExistence type="predicted"/>
<evidence type="ECO:0000313" key="3">
    <source>
        <dbReference type="Proteomes" id="UP000622017"/>
    </source>
</evidence>
<keyword evidence="1" id="KW-0812">Transmembrane</keyword>
<accession>A0ABR7MR84</accession>
<gene>
    <name evidence="2" type="ORF">H8B15_20200</name>
</gene>
<sequence length="64" mass="6708">MALSNRPFPLTLAALCLLSIPFVVAQFTNGVVWSVANFILAGILLLGAGLLYLLAVSTARNGAY</sequence>
<dbReference type="Proteomes" id="UP000622017">
    <property type="component" value="Unassembled WGS sequence"/>
</dbReference>
<name>A0ABR7MR84_9BACT</name>